<gene>
    <name evidence="5" type="ORF">GRI58_10760</name>
</gene>
<dbReference type="PANTHER" id="PTHR32347">
    <property type="entry name" value="EFFLUX SYSTEM COMPONENT YKNX-RELATED"/>
    <property type="match status" value="1"/>
</dbReference>
<comment type="subcellular location">
    <subcellularLocation>
        <location evidence="1">Cell envelope</location>
    </subcellularLocation>
</comment>
<dbReference type="InterPro" id="IPR059052">
    <property type="entry name" value="HH_YbhG-like"/>
</dbReference>
<dbReference type="AlphaFoldDB" id="A0A845AK77"/>
<dbReference type="InterPro" id="IPR050465">
    <property type="entry name" value="UPF0194_transport"/>
</dbReference>
<dbReference type="Pfam" id="PF25881">
    <property type="entry name" value="HH_YBHG"/>
    <property type="match status" value="1"/>
</dbReference>
<protein>
    <submittedName>
        <fullName evidence="5">HlyD family efflux transporter periplasmic adaptor subunit</fullName>
    </submittedName>
</protein>
<evidence type="ECO:0000313" key="6">
    <source>
        <dbReference type="Proteomes" id="UP000439780"/>
    </source>
</evidence>
<accession>A0A845AK77</accession>
<dbReference type="Proteomes" id="UP000439780">
    <property type="component" value="Unassembled WGS sequence"/>
</dbReference>
<dbReference type="Gene3D" id="2.40.50.100">
    <property type="match status" value="1"/>
</dbReference>
<feature type="domain" description="YbhG-like alpha-helical hairpin" evidence="4">
    <location>
        <begin position="77"/>
        <end position="203"/>
    </location>
</feature>
<evidence type="ECO:0000313" key="5">
    <source>
        <dbReference type="EMBL" id="MXP29301.1"/>
    </source>
</evidence>
<evidence type="ECO:0000256" key="2">
    <source>
        <dbReference type="ARBA" id="ARBA00023054"/>
    </source>
</evidence>
<dbReference type="SUPFAM" id="SSF111369">
    <property type="entry name" value="HlyD-like secretion proteins"/>
    <property type="match status" value="2"/>
</dbReference>
<keyword evidence="6" id="KW-1185">Reference proteome</keyword>
<dbReference type="Gene3D" id="1.10.287.470">
    <property type="entry name" value="Helix hairpin bin"/>
    <property type="match status" value="1"/>
</dbReference>
<dbReference type="EMBL" id="WTYA01000008">
    <property type="protein sequence ID" value="MXP29301.1"/>
    <property type="molecule type" value="Genomic_DNA"/>
</dbReference>
<feature type="coiled-coil region" evidence="3">
    <location>
        <begin position="79"/>
        <end position="132"/>
    </location>
</feature>
<keyword evidence="2 3" id="KW-0175">Coiled coil</keyword>
<evidence type="ECO:0000259" key="4">
    <source>
        <dbReference type="Pfam" id="PF25881"/>
    </source>
</evidence>
<dbReference type="OrthoDB" id="9813967at2"/>
<sequence length="335" mass="36026">MNRKRVLIIVAIAVLLIAAFITRGFGLIAKADEGPLTLYGNVDIREVDLGFRVGGRINSIEVEEGAAVTAGQLLATLDRSSLESRARQADAQIAAAEANLTKLRNGNRAQEIEQARARYAASQIAVAEADRDYRRREPLVGPGAISRDIWDQTVATRDRARAQAAEARAALSLLQAGARREDVAAAAAQVDAAIAQRSGTQVDLTDTQLFSQTDGIVVTRVNEPGAIVQPGATILTLAINAPMRVRAYIGEPDLTRINPGMAVEVSVDGNPRTYNGTIGYISPQAEFTPKSVETQDLRTDLVYRLRIIVTNPDDALRQGQPVTVKIPTARATQAR</sequence>
<reference evidence="5 6" key="1">
    <citation type="submission" date="2019-12" db="EMBL/GenBank/DDBJ databases">
        <title>Genomic-based taxomic classification of the family Erythrobacteraceae.</title>
        <authorList>
            <person name="Xu L."/>
        </authorList>
    </citation>
    <scope>NUCLEOTIDE SEQUENCE [LARGE SCALE GENOMIC DNA]</scope>
    <source>
        <strain evidence="5 6">KEMB 9005-328</strain>
    </source>
</reference>
<proteinExistence type="predicted"/>
<evidence type="ECO:0000256" key="1">
    <source>
        <dbReference type="ARBA" id="ARBA00004196"/>
    </source>
</evidence>
<dbReference type="Gene3D" id="2.40.30.170">
    <property type="match status" value="1"/>
</dbReference>
<dbReference type="PANTHER" id="PTHR32347:SF29">
    <property type="entry name" value="UPF0194 MEMBRANE PROTEIN YBHG"/>
    <property type="match status" value="1"/>
</dbReference>
<comment type="caution">
    <text evidence="5">The sequence shown here is derived from an EMBL/GenBank/DDBJ whole genome shotgun (WGS) entry which is preliminary data.</text>
</comment>
<dbReference type="GO" id="GO:0030313">
    <property type="term" value="C:cell envelope"/>
    <property type="evidence" value="ECO:0007669"/>
    <property type="project" value="UniProtKB-SubCell"/>
</dbReference>
<evidence type="ECO:0000256" key="3">
    <source>
        <dbReference type="SAM" id="Coils"/>
    </source>
</evidence>
<name>A0A845AK77_9SPHN</name>
<organism evidence="5 6">
    <name type="scientific">Qipengyuania algicida</name>
    <dbReference type="NCBI Taxonomy" id="1836209"/>
    <lineage>
        <taxon>Bacteria</taxon>
        <taxon>Pseudomonadati</taxon>
        <taxon>Pseudomonadota</taxon>
        <taxon>Alphaproteobacteria</taxon>
        <taxon>Sphingomonadales</taxon>
        <taxon>Erythrobacteraceae</taxon>
        <taxon>Qipengyuania</taxon>
    </lineage>
</organism>